<gene>
    <name evidence="1" type="ORF">Pcinc_029714</name>
</gene>
<dbReference type="Proteomes" id="UP001286313">
    <property type="component" value="Unassembled WGS sequence"/>
</dbReference>
<name>A0AAE1F0A8_PETCI</name>
<organism evidence="1 2">
    <name type="scientific">Petrolisthes cinctipes</name>
    <name type="common">Flat porcelain crab</name>
    <dbReference type="NCBI Taxonomy" id="88211"/>
    <lineage>
        <taxon>Eukaryota</taxon>
        <taxon>Metazoa</taxon>
        <taxon>Ecdysozoa</taxon>
        <taxon>Arthropoda</taxon>
        <taxon>Crustacea</taxon>
        <taxon>Multicrustacea</taxon>
        <taxon>Malacostraca</taxon>
        <taxon>Eumalacostraca</taxon>
        <taxon>Eucarida</taxon>
        <taxon>Decapoda</taxon>
        <taxon>Pleocyemata</taxon>
        <taxon>Anomura</taxon>
        <taxon>Galatheoidea</taxon>
        <taxon>Porcellanidae</taxon>
        <taxon>Petrolisthes</taxon>
    </lineage>
</organism>
<accession>A0AAE1F0A8</accession>
<evidence type="ECO:0000313" key="1">
    <source>
        <dbReference type="EMBL" id="KAK3864619.1"/>
    </source>
</evidence>
<keyword evidence="2" id="KW-1185">Reference proteome</keyword>
<proteinExistence type="predicted"/>
<sequence>MSICAAGKKQKISEATLRHKLSGYRGMESKAGPRPLLTDAEEQVLTIKTKAEKWKIKAPKLLRHYNNYSSQPHQSQSYTTSSIRARATATCIIKTTATSSIRARATTTSSIRAKDTTTCITGTFFTKTRPQ</sequence>
<protein>
    <submittedName>
        <fullName evidence="1">Uncharacterized protein</fullName>
    </submittedName>
</protein>
<dbReference type="EMBL" id="JAWQEG010003758">
    <property type="protein sequence ID" value="KAK3864619.1"/>
    <property type="molecule type" value="Genomic_DNA"/>
</dbReference>
<comment type="caution">
    <text evidence="1">The sequence shown here is derived from an EMBL/GenBank/DDBJ whole genome shotgun (WGS) entry which is preliminary data.</text>
</comment>
<reference evidence="1" key="1">
    <citation type="submission" date="2023-10" db="EMBL/GenBank/DDBJ databases">
        <title>Genome assemblies of two species of porcelain crab, Petrolisthes cinctipes and Petrolisthes manimaculis (Anomura: Porcellanidae).</title>
        <authorList>
            <person name="Angst P."/>
        </authorList>
    </citation>
    <scope>NUCLEOTIDE SEQUENCE</scope>
    <source>
        <strain evidence="1">PB745_01</strain>
        <tissue evidence="1">Gill</tissue>
    </source>
</reference>
<evidence type="ECO:0000313" key="2">
    <source>
        <dbReference type="Proteomes" id="UP001286313"/>
    </source>
</evidence>
<dbReference type="AlphaFoldDB" id="A0AAE1F0A8"/>